<dbReference type="Proteomes" id="UP000252174">
    <property type="component" value="Unassembled WGS sequence"/>
</dbReference>
<sequence length="205" mass="22939">MSSNNAPFEIHVHGQVPLRADVRFDQLQQALKPLWKYAGARSLADGAASLYEEEPGIEFDPKEHRLNMCWTVEGDEDFRQALDDLCMGLNELAESGAAIEVSFYDTDYDEEDEDEGEEPRDDFLMLFVGPTPAAIMQVQRDLLVQDVVNLMERHFDASELGGVVSEIDKLFTQRFDALVNSLEISKPPRGPGGGHGGGRRPRHLH</sequence>
<evidence type="ECO:0000256" key="1">
    <source>
        <dbReference type="SAM" id="MobiDB-lite"/>
    </source>
</evidence>
<dbReference type="InterPro" id="IPR046545">
    <property type="entry name" value="DUF6806"/>
</dbReference>
<dbReference type="OrthoDB" id="8536242at2"/>
<organism evidence="2 3">
    <name type="scientific">Extensimonas vulgaris</name>
    <dbReference type="NCBI Taxonomy" id="1031594"/>
    <lineage>
        <taxon>Bacteria</taxon>
        <taxon>Pseudomonadati</taxon>
        <taxon>Pseudomonadota</taxon>
        <taxon>Betaproteobacteria</taxon>
        <taxon>Burkholderiales</taxon>
        <taxon>Comamonadaceae</taxon>
        <taxon>Extensimonas</taxon>
    </lineage>
</organism>
<feature type="region of interest" description="Disordered" evidence="1">
    <location>
        <begin position="182"/>
        <end position="205"/>
    </location>
</feature>
<evidence type="ECO:0000313" key="2">
    <source>
        <dbReference type="EMBL" id="RCX09756.1"/>
    </source>
</evidence>
<dbReference type="RefSeq" id="WP_114483135.1">
    <property type="nucleotide sequence ID" value="NZ_QPJU01000004.1"/>
</dbReference>
<accession>A0A369AN93</accession>
<comment type="caution">
    <text evidence="2">The sequence shown here is derived from an EMBL/GenBank/DDBJ whole genome shotgun (WGS) entry which is preliminary data.</text>
</comment>
<gene>
    <name evidence="2" type="ORF">DFR45_104123</name>
</gene>
<name>A0A369AN93_9BURK</name>
<proteinExistence type="predicted"/>
<protein>
    <submittedName>
        <fullName evidence="2">Uncharacterized protein</fullName>
    </submittedName>
</protein>
<keyword evidence="3" id="KW-1185">Reference proteome</keyword>
<dbReference type="EMBL" id="QPJU01000004">
    <property type="protein sequence ID" value="RCX09756.1"/>
    <property type="molecule type" value="Genomic_DNA"/>
</dbReference>
<reference evidence="2 3" key="1">
    <citation type="submission" date="2018-07" db="EMBL/GenBank/DDBJ databases">
        <title>Genomic Encyclopedia of Type Strains, Phase IV (KMG-IV): sequencing the most valuable type-strain genomes for metagenomic binning, comparative biology and taxonomic classification.</title>
        <authorList>
            <person name="Goeker M."/>
        </authorList>
    </citation>
    <scope>NUCLEOTIDE SEQUENCE [LARGE SCALE GENOMIC DNA]</scope>
    <source>
        <strain evidence="2 3">DSM 100911</strain>
    </source>
</reference>
<dbReference type="Pfam" id="PF20621">
    <property type="entry name" value="DUF6806"/>
    <property type="match status" value="1"/>
</dbReference>
<dbReference type="AlphaFoldDB" id="A0A369AN93"/>
<evidence type="ECO:0000313" key="3">
    <source>
        <dbReference type="Proteomes" id="UP000252174"/>
    </source>
</evidence>